<dbReference type="GO" id="GO:0009927">
    <property type="term" value="F:histidine phosphotransfer kinase activity"/>
    <property type="evidence" value="ECO:0007669"/>
    <property type="project" value="InterPro"/>
</dbReference>
<evidence type="ECO:0000256" key="2">
    <source>
        <dbReference type="SAM" id="MobiDB-lite"/>
    </source>
</evidence>
<keyword evidence="5" id="KW-1185">Reference proteome</keyword>
<organism evidence="4 5">
    <name type="scientific">Trichoglossum hirsutum</name>
    <dbReference type="NCBI Taxonomy" id="265104"/>
    <lineage>
        <taxon>Eukaryota</taxon>
        <taxon>Fungi</taxon>
        <taxon>Dikarya</taxon>
        <taxon>Ascomycota</taxon>
        <taxon>Pezizomycotina</taxon>
        <taxon>Geoglossomycetes</taxon>
        <taxon>Geoglossales</taxon>
        <taxon>Geoglossaceae</taxon>
        <taxon>Trichoglossum</taxon>
    </lineage>
</organism>
<dbReference type="GO" id="GO:0005737">
    <property type="term" value="C:cytoplasm"/>
    <property type="evidence" value="ECO:0007669"/>
    <property type="project" value="TreeGrafter"/>
</dbReference>
<evidence type="ECO:0000313" key="5">
    <source>
        <dbReference type="Proteomes" id="UP000750711"/>
    </source>
</evidence>
<proteinExistence type="predicted"/>
<feature type="domain" description="HPt" evidence="3">
    <location>
        <begin position="46"/>
        <end position="152"/>
    </location>
</feature>
<dbReference type="Proteomes" id="UP000750711">
    <property type="component" value="Unassembled WGS sequence"/>
</dbReference>
<dbReference type="GO" id="GO:0005634">
    <property type="term" value="C:nucleus"/>
    <property type="evidence" value="ECO:0007669"/>
    <property type="project" value="TreeGrafter"/>
</dbReference>
<dbReference type="SUPFAM" id="SSF47226">
    <property type="entry name" value="Histidine-containing phosphotransfer domain, HPT domain"/>
    <property type="match status" value="1"/>
</dbReference>
<dbReference type="Gene3D" id="1.20.120.160">
    <property type="entry name" value="HPT domain"/>
    <property type="match status" value="1"/>
</dbReference>
<evidence type="ECO:0000256" key="1">
    <source>
        <dbReference type="PROSITE-ProRule" id="PRU00110"/>
    </source>
</evidence>
<feature type="region of interest" description="Disordered" evidence="2">
    <location>
        <begin position="1"/>
        <end position="28"/>
    </location>
</feature>
<comment type="caution">
    <text evidence="4">The sequence shown here is derived from an EMBL/GenBank/DDBJ whole genome shotgun (WGS) entry which is preliminary data.</text>
</comment>
<dbReference type="PANTHER" id="PTHR28242:SF52">
    <property type="entry name" value="PHOSPHORELAY INTERMEDIATE PROTEIN YPD1"/>
    <property type="match status" value="1"/>
</dbReference>
<dbReference type="InterPro" id="IPR045871">
    <property type="entry name" value="AHP1-5/YPD1"/>
</dbReference>
<name>A0A9P8ICF6_9PEZI</name>
<keyword evidence="1" id="KW-0597">Phosphoprotein</keyword>
<dbReference type="AlphaFoldDB" id="A0A9P8ICF6"/>
<dbReference type="InterPro" id="IPR008207">
    <property type="entry name" value="Sig_transdc_His_kin_Hpt_dom"/>
</dbReference>
<dbReference type="EMBL" id="JAGHQM010003571">
    <property type="protein sequence ID" value="KAH0542960.1"/>
    <property type="molecule type" value="Genomic_DNA"/>
</dbReference>
<dbReference type="GO" id="GO:0000160">
    <property type="term" value="P:phosphorelay signal transduction system"/>
    <property type="evidence" value="ECO:0007669"/>
    <property type="project" value="InterPro"/>
</dbReference>
<evidence type="ECO:0000313" key="4">
    <source>
        <dbReference type="EMBL" id="KAH0542960.1"/>
    </source>
</evidence>
<dbReference type="Pfam" id="PF01627">
    <property type="entry name" value="Hpt"/>
    <property type="match status" value="1"/>
</dbReference>
<dbReference type="CDD" id="cd00088">
    <property type="entry name" value="HPT"/>
    <property type="match status" value="1"/>
</dbReference>
<dbReference type="InterPro" id="IPR036641">
    <property type="entry name" value="HPT_dom_sf"/>
</dbReference>
<dbReference type="PROSITE" id="PS50894">
    <property type="entry name" value="HPT"/>
    <property type="match status" value="1"/>
</dbReference>
<gene>
    <name evidence="4" type="ORF">GP486_008605</name>
</gene>
<evidence type="ECO:0000259" key="3">
    <source>
        <dbReference type="PROSITE" id="PS50894"/>
    </source>
</evidence>
<feature type="compositionally biased region" description="Acidic residues" evidence="2">
    <location>
        <begin position="11"/>
        <end position="20"/>
    </location>
</feature>
<feature type="modified residue" description="Phosphohistidine" evidence="1">
    <location>
        <position position="85"/>
    </location>
</feature>
<accession>A0A9P8ICF6</accession>
<reference evidence="4" key="1">
    <citation type="submission" date="2021-03" db="EMBL/GenBank/DDBJ databases">
        <title>Comparative genomics and phylogenomic investigation of the class Geoglossomycetes provide insights into ecological specialization and systematics.</title>
        <authorList>
            <person name="Melie T."/>
            <person name="Pirro S."/>
            <person name="Miller A.N."/>
            <person name="Quandt A."/>
        </authorList>
    </citation>
    <scope>NUCLEOTIDE SEQUENCE</scope>
    <source>
        <strain evidence="4">CAQ_001_2017</strain>
    </source>
</reference>
<dbReference type="FunFam" id="1.20.120.160:FF:000007">
    <property type="entry name" value="Multistep phosphorelay regulator 1"/>
    <property type="match status" value="1"/>
</dbReference>
<dbReference type="GO" id="GO:0043424">
    <property type="term" value="F:protein histidine kinase binding"/>
    <property type="evidence" value="ECO:0007669"/>
    <property type="project" value="InterPro"/>
</dbReference>
<sequence>MTETTTRPIEPSEDQSEDGTPDLSEFGDSIDPLVFEQILEMDDDEEREFSRSIVKGFFDQAVATFKKMDDGLSSRDLSQLSSLGHFLKGSSATLGLTKVRDSCEKIQHYGAKKDDTGTKDEPSDEVCLNRIKETLTLVREEYEEVEKVLKRFYGFTSP</sequence>
<protein>
    <recommendedName>
        <fullName evidence="3">HPt domain-containing protein</fullName>
    </recommendedName>
</protein>
<dbReference type="PANTHER" id="PTHR28242">
    <property type="entry name" value="PHOSPHORELAY INTERMEDIATE PROTEIN YPD1"/>
    <property type="match status" value="1"/>
</dbReference>